<dbReference type="InterPro" id="IPR050802">
    <property type="entry name" value="EF-GSTs"/>
</dbReference>
<feature type="compositionally biased region" description="Basic and acidic residues" evidence="8">
    <location>
        <begin position="494"/>
        <end position="504"/>
    </location>
</feature>
<evidence type="ECO:0000313" key="13">
    <source>
        <dbReference type="EMBL" id="CAG8524490.1"/>
    </source>
</evidence>
<keyword evidence="14" id="KW-1185">Reference proteome</keyword>
<dbReference type="Pfam" id="PF00043">
    <property type="entry name" value="GST_C"/>
    <property type="match status" value="1"/>
</dbReference>
<dbReference type="FunFam" id="3.30.70.1010:FF:000001">
    <property type="entry name" value="Elongation factor 1-gamma 1"/>
    <property type="match status" value="1"/>
</dbReference>
<dbReference type="CDD" id="cd22212">
    <property type="entry name" value="NDFIP-like"/>
    <property type="match status" value="1"/>
</dbReference>
<dbReference type="GO" id="GO:0003746">
    <property type="term" value="F:translation elongation factor activity"/>
    <property type="evidence" value="ECO:0007669"/>
    <property type="project" value="UniProtKB-UniRule"/>
</dbReference>
<dbReference type="OrthoDB" id="249703at2759"/>
<dbReference type="InterPro" id="IPR036249">
    <property type="entry name" value="Thioredoxin-like_sf"/>
</dbReference>
<organism evidence="13 14">
    <name type="scientific">Ambispora leptoticha</name>
    <dbReference type="NCBI Taxonomy" id="144679"/>
    <lineage>
        <taxon>Eukaryota</taxon>
        <taxon>Fungi</taxon>
        <taxon>Fungi incertae sedis</taxon>
        <taxon>Mucoromycota</taxon>
        <taxon>Glomeromycotina</taxon>
        <taxon>Glomeromycetes</taxon>
        <taxon>Archaeosporales</taxon>
        <taxon>Ambisporaceae</taxon>
        <taxon>Ambispora</taxon>
    </lineage>
</organism>
<dbReference type="CDD" id="cd03044">
    <property type="entry name" value="GST_N_EF1Bgamma"/>
    <property type="match status" value="1"/>
</dbReference>
<dbReference type="CDD" id="cd03181">
    <property type="entry name" value="GST_C_EF1Bgamma_like"/>
    <property type="match status" value="1"/>
</dbReference>
<dbReference type="FunFam" id="3.40.30.10:FF:000142">
    <property type="entry name" value="Elongation factor 1 gamma"/>
    <property type="match status" value="1"/>
</dbReference>
<reference evidence="13" key="1">
    <citation type="submission" date="2021-06" db="EMBL/GenBank/DDBJ databases">
        <authorList>
            <person name="Kallberg Y."/>
            <person name="Tangrot J."/>
            <person name="Rosling A."/>
        </authorList>
    </citation>
    <scope>NUCLEOTIDE SEQUENCE</scope>
    <source>
        <strain evidence="13">FL130A</strain>
    </source>
</reference>
<dbReference type="InterPro" id="IPR004045">
    <property type="entry name" value="Glutathione_S-Trfase_N"/>
</dbReference>
<feature type="compositionally biased region" description="Basic and acidic residues" evidence="8">
    <location>
        <begin position="252"/>
        <end position="261"/>
    </location>
</feature>
<evidence type="ECO:0000256" key="8">
    <source>
        <dbReference type="SAM" id="MobiDB-lite"/>
    </source>
</evidence>
<dbReference type="AlphaFoldDB" id="A0A9N9AB74"/>
<feature type="region of interest" description="Disordered" evidence="8">
    <location>
        <begin position="219"/>
        <end position="265"/>
    </location>
</feature>
<dbReference type="InterPro" id="IPR036433">
    <property type="entry name" value="EF1B_G_C_sf"/>
</dbReference>
<evidence type="ECO:0000259" key="10">
    <source>
        <dbReference type="PROSITE" id="PS50040"/>
    </source>
</evidence>
<feature type="transmembrane region" description="Helical" evidence="9">
    <location>
        <begin position="619"/>
        <end position="638"/>
    </location>
</feature>
<dbReference type="GO" id="GO:0005634">
    <property type="term" value="C:nucleus"/>
    <property type="evidence" value="ECO:0007669"/>
    <property type="project" value="TreeGrafter"/>
</dbReference>
<evidence type="ECO:0000256" key="4">
    <source>
        <dbReference type="ARBA" id="ARBA00022917"/>
    </source>
</evidence>
<keyword evidence="5 9" id="KW-1133">Transmembrane helix</keyword>
<evidence type="ECO:0000256" key="7">
    <source>
        <dbReference type="PROSITE-ProRule" id="PRU00519"/>
    </source>
</evidence>
<feature type="domain" description="GST C-terminal" evidence="12">
    <location>
        <begin position="89"/>
        <end position="220"/>
    </location>
</feature>
<dbReference type="Gene3D" id="3.40.30.10">
    <property type="entry name" value="Glutaredoxin"/>
    <property type="match status" value="1"/>
</dbReference>
<dbReference type="FunFam" id="1.20.1050.10:FF:000006">
    <property type="entry name" value="Elongation factor 1 gamma"/>
    <property type="match status" value="1"/>
</dbReference>
<gene>
    <name evidence="13" type="ORF">ALEPTO_LOCUS4637</name>
</gene>
<dbReference type="PROSITE" id="PS50405">
    <property type="entry name" value="GST_CTER"/>
    <property type="match status" value="1"/>
</dbReference>
<dbReference type="PROSITE" id="PS50404">
    <property type="entry name" value="GST_NTER"/>
    <property type="match status" value="1"/>
</dbReference>
<evidence type="ECO:0000259" key="11">
    <source>
        <dbReference type="PROSITE" id="PS50404"/>
    </source>
</evidence>
<dbReference type="SUPFAM" id="SSF52833">
    <property type="entry name" value="Thioredoxin-like"/>
    <property type="match status" value="1"/>
</dbReference>
<dbReference type="Pfam" id="PF02798">
    <property type="entry name" value="GST_N"/>
    <property type="match status" value="1"/>
</dbReference>
<dbReference type="SUPFAM" id="SSF89942">
    <property type="entry name" value="eEF1-gamma domain"/>
    <property type="match status" value="1"/>
</dbReference>
<keyword evidence="6 9" id="KW-0472">Membrane</keyword>
<dbReference type="SFLD" id="SFLDG00358">
    <property type="entry name" value="Main_(cytGST)"/>
    <property type="match status" value="1"/>
</dbReference>
<feature type="transmembrane region" description="Helical" evidence="9">
    <location>
        <begin position="580"/>
        <end position="599"/>
    </location>
</feature>
<feature type="region of interest" description="Disordered" evidence="8">
    <location>
        <begin position="488"/>
        <end position="512"/>
    </location>
</feature>
<feature type="compositionally biased region" description="Basic and acidic residues" evidence="8">
    <location>
        <begin position="220"/>
        <end position="243"/>
    </location>
</feature>
<sequence length="659" mass="75129">MSSVGKLYCNPHNPRLYKILIVAEYNNLEVDVPEFELGAHDKSQDFLEKFHHSKVPAFESTDGVHLNESGAIAYYLASHKEGTQLLGKDKKETSQVIHYVLFAENEIAPHVNTWVNPILKITNYNKPAHLQAVDSLKKSLDVLEKVLLKKTYLVGERITLADITVATALYQGFKHVLDAEFRKNYKNLTRWYVTLVNQPSFKKVLGEVSLVEVAEVYTPPKKEEKKKEPKKEQPKKEAKPKEIDEAEEDDIKPEPKPKSKLDSLPPSKLNLEEWKRFYSNNNTRPDAINWFWEHYDPEGYSIWRVDYKYNSELQKIYQSSNLIGGFYNRLERARKYAFGSLLVLGEDNNNEIAGYFVIRGQEIPEEVSDAADFESYNFTKVDHNDPAVRSSFEDYLAWDGHLDGKKYADGKVPSQEGQDDVQEVELSAPAPEYIIENETTPMVVEQQPITTISSSSANSNSNNNSQIENENVDTVRVLKLSSSTDGVWSNLTAKPEKETEKEELPPPYETAAADAAPPYWETTIIAPGMSGDELLVEGLPVGNVFSFVWNMLVSMSFQFVGFLLTYLLHTSHAAKNGSRAGLGFTLVQYGFYLRGRALQEEGYQYYGEEDEDKEMLARSAWLSYLLMFLGWFIVIRSCSDYIRVKRMEAVMRTTPEENV</sequence>
<dbReference type="Proteomes" id="UP000789508">
    <property type="component" value="Unassembled WGS sequence"/>
</dbReference>
<evidence type="ECO:0000256" key="9">
    <source>
        <dbReference type="SAM" id="Phobius"/>
    </source>
</evidence>
<keyword evidence="3 7" id="KW-0251">Elongation factor</keyword>
<dbReference type="GO" id="GO:0007034">
    <property type="term" value="P:vacuolar transport"/>
    <property type="evidence" value="ECO:0007669"/>
    <property type="project" value="InterPro"/>
</dbReference>
<comment type="caution">
    <text evidence="13">The sequence shown here is derived from an EMBL/GenBank/DDBJ whole genome shotgun (WGS) entry which is preliminary data.</text>
</comment>
<dbReference type="PROSITE" id="PS50040">
    <property type="entry name" value="EF1G_C"/>
    <property type="match status" value="1"/>
</dbReference>
<evidence type="ECO:0000256" key="1">
    <source>
        <dbReference type="ARBA" id="ARBA00004141"/>
    </source>
</evidence>
<evidence type="ECO:0000259" key="12">
    <source>
        <dbReference type="PROSITE" id="PS50405"/>
    </source>
</evidence>
<evidence type="ECO:0000256" key="2">
    <source>
        <dbReference type="ARBA" id="ARBA00022692"/>
    </source>
</evidence>
<dbReference type="Pfam" id="PF00647">
    <property type="entry name" value="EF1G"/>
    <property type="match status" value="1"/>
</dbReference>
<dbReference type="PANTHER" id="PTHR43986">
    <property type="entry name" value="ELONGATION FACTOR 1-GAMMA"/>
    <property type="match status" value="1"/>
</dbReference>
<evidence type="ECO:0000256" key="5">
    <source>
        <dbReference type="ARBA" id="ARBA00022989"/>
    </source>
</evidence>
<dbReference type="Pfam" id="PF10176">
    <property type="entry name" value="NEDD4_Bsd2"/>
    <property type="match status" value="1"/>
</dbReference>
<accession>A0A9N9AB74</accession>
<feature type="transmembrane region" description="Helical" evidence="9">
    <location>
        <begin position="547"/>
        <end position="568"/>
    </location>
</feature>
<dbReference type="InterPro" id="IPR001662">
    <property type="entry name" value="EF1B_G_C"/>
</dbReference>
<dbReference type="InterPro" id="IPR004046">
    <property type="entry name" value="GST_C"/>
</dbReference>
<evidence type="ECO:0000256" key="3">
    <source>
        <dbReference type="ARBA" id="ARBA00022768"/>
    </source>
</evidence>
<dbReference type="SUPFAM" id="SSF47616">
    <property type="entry name" value="GST C-terminal domain-like"/>
    <property type="match status" value="1"/>
</dbReference>
<dbReference type="Gene3D" id="1.20.1050.10">
    <property type="match status" value="1"/>
</dbReference>
<dbReference type="Gene3D" id="3.30.70.1010">
    <property type="entry name" value="Translation elongation factor EF1B, gamma chain, conserved domain"/>
    <property type="match status" value="1"/>
</dbReference>
<dbReference type="InterPro" id="IPR010987">
    <property type="entry name" value="Glutathione-S-Trfase_C-like"/>
</dbReference>
<evidence type="ECO:0000313" key="14">
    <source>
        <dbReference type="Proteomes" id="UP000789508"/>
    </source>
</evidence>
<keyword evidence="2 9" id="KW-0812">Transmembrane</keyword>
<dbReference type="GO" id="GO:0016020">
    <property type="term" value="C:membrane"/>
    <property type="evidence" value="ECO:0007669"/>
    <property type="project" value="UniProtKB-SubCell"/>
</dbReference>
<feature type="domain" description="GST N-terminal" evidence="11">
    <location>
        <begin position="3"/>
        <end position="84"/>
    </location>
</feature>
<dbReference type="GO" id="GO:0005737">
    <property type="term" value="C:cytoplasm"/>
    <property type="evidence" value="ECO:0007669"/>
    <property type="project" value="TreeGrafter"/>
</dbReference>
<feature type="domain" description="EF-1-gamma C-terminal" evidence="10">
    <location>
        <begin position="257"/>
        <end position="414"/>
    </location>
</feature>
<comment type="subcellular location">
    <subcellularLocation>
        <location evidence="1">Membrane</location>
        <topology evidence="1">Multi-pass membrane protein</topology>
    </subcellularLocation>
</comment>
<evidence type="ECO:0000256" key="6">
    <source>
        <dbReference type="ARBA" id="ARBA00023136"/>
    </source>
</evidence>
<proteinExistence type="predicted"/>
<dbReference type="InterPro" id="IPR036282">
    <property type="entry name" value="Glutathione-S-Trfase_C_sf"/>
</dbReference>
<dbReference type="EMBL" id="CAJVPS010001106">
    <property type="protein sequence ID" value="CAG8524490.1"/>
    <property type="molecule type" value="Genomic_DNA"/>
</dbReference>
<dbReference type="InterPro" id="IPR040079">
    <property type="entry name" value="Glutathione_S-Trfase"/>
</dbReference>
<keyword evidence="4 7" id="KW-0648">Protein biosynthesis</keyword>
<name>A0A9N9AB74_9GLOM</name>
<protein>
    <submittedName>
        <fullName evidence="13">10788_t:CDS:1</fullName>
    </submittedName>
</protein>
<dbReference type="InterPro" id="IPR019325">
    <property type="entry name" value="NEDD4/Bsd2"/>
</dbReference>
<dbReference type="SMART" id="SM01183">
    <property type="entry name" value="EF1G"/>
    <property type="match status" value="1"/>
</dbReference>
<dbReference type="PANTHER" id="PTHR43986:SF1">
    <property type="entry name" value="ELONGATION FACTOR 1-GAMMA"/>
    <property type="match status" value="1"/>
</dbReference>
<dbReference type="GO" id="GO:0030001">
    <property type="term" value="P:metal ion transport"/>
    <property type="evidence" value="ECO:0007669"/>
    <property type="project" value="InterPro"/>
</dbReference>
<dbReference type="SFLD" id="SFLDS00019">
    <property type="entry name" value="Glutathione_Transferase_(cytos"/>
    <property type="match status" value="1"/>
</dbReference>